<comment type="subcellular location">
    <subcellularLocation>
        <location evidence="1">Cell membrane</location>
        <topology evidence="1">Multi-pass membrane protein</topology>
    </subcellularLocation>
</comment>
<keyword evidence="5 10" id="KW-0418">Kinase</keyword>
<dbReference type="CDD" id="cd06225">
    <property type="entry name" value="HAMP"/>
    <property type="match status" value="1"/>
</dbReference>
<dbReference type="InterPro" id="IPR010559">
    <property type="entry name" value="Sig_transdc_His_kin_internal"/>
</dbReference>
<dbReference type="Gene3D" id="3.30.565.10">
    <property type="entry name" value="Histidine kinase-like ATPase, C-terminal domain"/>
    <property type="match status" value="1"/>
</dbReference>
<dbReference type="InterPro" id="IPR050640">
    <property type="entry name" value="Bact_2-comp_sensor_kinase"/>
</dbReference>
<dbReference type="Pfam" id="PF02518">
    <property type="entry name" value="HATPase_c"/>
    <property type="match status" value="1"/>
</dbReference>
<dbReference type="AlphaFoldDB" id="K0IVF6"/>
<dbReference type="PATRIC" id="fig|698758.3.peg.270"/>
<evidence type="ECO:0000256" key="7">
    <source>
        <dbReference type="SAM" id="Coils"/>
    </source>
</evidence>
<feature type="transmembrane region" description="Helical" evidence="8">
    <location>
        <begin position="20"/>
        <end position="38"/>
    </location>
</feature>
<keyword evidence="6 8" id="KW-0472">Membrane</keyword>
<dbReference type="SUPFAM" id="SSF158472">
    <property type="entry name" value="HAMP domain-like"/>
    <property type="match status" value="1"/>
</dbReference>
<dbReference type="Pfam" id="PF06580">
    <property type="entry name" value="His_kinase"/>
    <property type="match status" value="1"/>
</dbReference>
<evidence type="ECO:0000256" key="2">
    <source>
        <dbReference type="ARBA" id="ARBA00022475"/>
    </source>
</evidence>
<keyword evidence="8" id="KW-1133">Transmembrane helix</keyword>
<evidence type="ECO:0000259" key="9">
    <source>
        <dbReference type="PROSITE" id="PS50885"/>
    </source>
</evidence>
<organism evidence="10 11">
    <name type="scientific">Amphibacillus xylanus (strain ATCC 51415 / DSM 6626 / JCM 7361 / LMG 17667 / NBRC 15112 / Ep01)</name>
    <dbReference type="NCBI Taxonomy" id="698758"/>
    <lineage>
        <taxon>Bacteria</taxon>
        <taxon>Bacillati</taxon>
        <taxon>Bacillota</taxon>
        <taxon>Bacilli</taxon>
        <taxon>Bacillales</taxon>
        <taxon>Bacillaceae</taxon>
        <taxon>Amphibacillus</taxon>
    </lineage>
</organism>
<dbReference type="GO" id="GO:0000155">
    <property type="term" value="F:phosphorelay sensor kinase activity"/>
    <property type="evidence" value="ECO:0007669"/>
    <property type="project" value="InterPro"/>
</dbReference>
<evidence type="ECO:0000313" key="10">
    <source>
        <dbReference type="EMBL" id="BAM46400.1"/>
    </source>
</evidence>
<evidence type="ECO:0000256" key="8">
    <source>
        <dbReference type="SAM" id="Phobius"/>
    </source>
</evidence>
<feature type="coiled-coil region" evidence="7">
    <location>
        <begin position="331"/>
        <end position="384"/>
    </location>
</feature>
<dbReference type="OrthoDB" id="9776552at2"/>
<keyword evidence="3" id="KW-0597">Phosphoprotein</keyword>
<dbReference type="SUPFAM" id="SSF55874">
    <property type="entry name" value="ATPase domain of HSP90 chaperone/DNA topoisomerase II/histidine kinase"/>
    <property type="match status" value="1"/>
</dbReference>
<dbReference type="SMART" id="SM00304">
    <property type="entry name" value="HAMP"/>
    <property type="match status" value="1"/>
</dbReference>
<dbReference type="RefSeq" id="WP_015009006.1">
    <property type="nucleotide sequence ID" value="NC_018704.1"/>
</dbReference>
<protein>
    <submittedName>
        <fullName evidence="10">Putative two-component system sensor histidine kinase</fullName>
    </submittedName>
</protein>
<proteinExistence type="predicted"/>
<dbReference type="Pfam" id="PF00672">
    <property type="entry name" value="HAMP"/>
    <property type="match status" value="1"/>
</dbReference>
<dbReference type="PANTHER" id="PTHR34220">
    <property type="entry name" value="SENSOR HISTIDINE KINASE YPDA"/>
    <property type="match status" value="1"/>
</dbReference>
<name>K0IVF6_AMPXN</name>
<feature type="domain" description="HAMP" evidence="9">
    <location>
        <begin position="305"/>
        <end position="357"/>
    </location>
</feature>
<keyword evidence="7" id="KW-0175">Coiled coil</keyword>
<keyword evidence="11" id="KW-1185">Reference proteome</keyword>
<evidence type="ECO:0000256" key="4">
    <source>
        <dbReference type="ARBA" id="ARBA00022679"/>
    </source>
</evidence>
<gene>
    <name evidence="10" type="ordered locus">AXY_02680</name>
</gene>
<dbReference type="InterPro" id="IPR003660">
    <property type="entry name" value="HAMP_dom"/>
</dbReference>
<accession>K0IVF6</accession>
<evidence type="ECO:0000256" key="3">
    <source>
        <dbReference type="ARBA" id="ARBA00022553"/>
    </source>
</evidence>
<dbReference type="EMBL" id="AP012050">
    <property type="protein sequence ID" value="BAM46400.1"/>
    <property type="molecule type" value="Genomic_DNA"/>
</dbReference>
<evidence type="ECO:0000313" key="11">
    <source>
        <dbReference type="Proteomes" id="UP000006294"/>
    </source>
</evidence>
<evidence type="ECO:0000256" key="5">
    <source>
        <dbReference type="ARBA" id="ARBA00022777"/>
    </source>
</evidence>
<dbReference type="InterPro" id="IPR003594">
    <property type="entry name" value="HATPase_dom"/>
</dbReference>
<dbReference type="HOGENOM" id="CLU_020473_6_0_9"/>
<dbReference type="GO" id="GO:0005886">
    <property type="term" value="C:plasma membrane"/>
    <property type="evidence" value="ECO:0007669"/>
    <property type="project" value="UniProtKB-SubCell"/>
</dbReference>
<keyword evidence="2" id="KW-1003">Cell membrane</keyword>
<dbReference type="InterPro" id="IPR036890">
    <property type="entry name" value="HATPase_C_sf"/>
</dbReference>
<reference evidence="10 11" key="1">
    <citation type="submission" date="2011-01" db="EMBL/GenBank/DDBJ databases">
        <title>Whole genome sequence of Amphibacillus xylinus NBRC 15112.</title>
        <authorList>
            <person name="Nakazawa H."/>
            <person name="Katano Y."/>
            <person name="Nakamura S."/>
            <person name="Sasagawa M."/>
            <person name="Fukada J."/>
            <person name="Arai T."/>
            <person name="Sasakura N."/>
            <person name="Mochizuki D."/>
            <person name="Hosoyama A."/>
            <person name="Harada K."/>
            <person name="Horikawa H."/>
            <person name="Kato Y."/>
            <person name="Harada T."/>
            <person name="Sasaki K."/>
            <person name="Sekiguchi M."/>
            <person name="Hodoyama M."/>
            <person name="Nishiko R."/>
            <person name="Narita H."/>
            <person name="Hanamaki A."/>
            <person name="Hata C."/>
            <person name="Konno Y."/>
            <person name="Niimura Y."/>
            <person name="Yamazaki S."/>
            <person name="Fujita N."/>
        </authorList>
    </citation>
    <scope>NUCLEOTIDE SEQUENCE [LARGE SCALE GENOMIC DNA]</scope>
    <source>
        <strain evidence="11">ATCC 51415 / DSM 6626 / JCM 7361 / LMG 17667 / NBRC 15112 / Ep01</strain>
    </source>
</reference>
<keyword evidence="4" id="KW-0808">Transferase</keyword>
<dbReference type="Proteomes" id="UP000006294">
    <property type="component" value="Chromosome"/>
</dbReference>
<dbReference type="PROSITE" id="PS50885">
    <property type="entry name" value="HAMP"/>
    <property type="match status" value="1"/>
</dbReference>
<dbReference type="eggNOG" id="COG2972">
    <property type="taxonomic scope" value="Bacteria"/>
</dbReference>
<dbReference type="STRING" id="698758.AXY_02680"/>
<keyword evidence="8" id="KW-0812">Transmembrane</keyword>
<dbReference type="KEGG" id="axl:AXY_02680"/>
<dbReference type="Gene3D" id="6.10.340.10">
    <property type="match status" value="1"/>
</dbReference>
<dbReference type="PANTHER" id="PTHR34220:SF7">
    <property type="entry name" value="SENSOR HISTIDINE KINASE YPDA"/>
    <property type="match status" value="1"/>
</dbReference>
<sequence>MRKILQSFNDLKIRNKFLIIYFLSVLMPIIVTNSAFYIEITNRFVGQKEEDIDLILSQAQQDFTNITDQAVGLATTLYLDNRLYDFFDRDYISPIEYIESFNQVIRQFNTSTPLYNSVADLNFYTDNPTILRAGRIVELSDAVRENEWYNKMKLSNHPYVYMGIDADNSLEMSVFIELDYYYLYNQYEKFIQIDINPDAISKALNNVTLQGDFYLVNQDSMIIYSSNPSINWENEPLSFDRNQFSERYIIKSRGLHDRYFDDWEIIAVVDSSEFTSELIESSQLIIILSLFNLILPTIVIVYISRSFHSRLENIVVHMKDIEKHNFEEYPYVNSKDEIGQLTRQINRMTRQINKLFNEVFRANIEKKDLEIKEKQAQLSALQSQINPHFLFNSLETIRMRSLIKGEKETAAIIENMAGIFRNSLTWGRDWVTVKEEVHLIKSFLEIQAYRFGDKLVYSVEVDPDISEVAIPNLSFLPFVENASIHGIEPLKEQGSIHISIFREGEEIVFTITDNGVGIPPERLALIESQLENEQDMGESVGIQNVYYRLKLYYRDMFKFKISTEVNQGTTIRIHLPIESNQI</sequence>
<evidence type="ECO:0000256" key="6">
    <source>
        <dbReference type="ARBA" id="ARBA00023136"/>
    </source>
</evidence>
<evidence type="ECO:0000256" key="1">
    <source>
        <dbReference type="ARBA" id="ARBA00004651"/>
    </source>
</evidence>